<proteinExistence type="predicted"/>
<sequence length="142" mass="16486">MNRNEMLQFMNANPVCCLATVENGQPRVRGMLMYRADEQGILFHTASFKDLYRQVQENPLVEVCFISPDGSVQVRVSGRIEIVDDMDLKKEIVQARDFLKPMVYPDGFDKLKVLRVRDCMATLWTYDLNFTPKEFVRLTDEA</sequence>
<accession>A0A485M6C0</accession>
<name>A0A485M6C0_9ZZZZ</name>
<organism evidence="2">
    <name type="scientific">anaerobic digester metagenome</name>
    <dbReference type="NCBI Taxonomy" id="1263854"/>
    <lineage>
        <taxon>unclassified sequences</taxon>
        <taxon>metagenomes</taxon>
        <taxon>ecological metagenomes</taxon>
    </lineage>
</organism>
<dbReference type="PANTHER" id="PTHR34818">
    <property type="entry name" value="PROTEIN BLI-3"/>
    <property type="match status" value="1"/>
</dbReference>
<dbReference type="EMBL" id="CAADRM010000128">
    <property type="protein sequence ID" value="VFU17147.1"/>
    <property type="molecule type" value="Genomic_DNA"/>
</dbReference>
<dbReference type="SUPFAM" id="SSF50475">
    <property type="entry name" value="FMN-binding split barrel"/>
    <property type="match status" value="1"/>
</dbReference>
<reference evidence="2" key="1">
    <citation type="submission" date="2019-03" db="EMBL/GenBank/DDBJ databases">
        <authorList>
            <person name="Hao L."/>
        </authorList>
    </citation>
    <scope>NUCLEOTIDE SEQUENCE</scope>
</reference>
<dbReference type="AlphaFoldDB" id="A0A485M6C0"/>
<keyword evidence="2" id="KW-0560">Oxidoreductase</keyword>
<protein>
    <submittedName>
        <fullName evidence="2">Pyridoxine/pyridoxamine 5'-phosphate oxidase</fullName>
        <ecNumber evidence="2">1.4.3.5</ecNumber>
    </submittedName>
</protein>
<evidence type="ECO:0000313" key="2">
    <source>
        <dbReference type="EMBL" id="VFU17147.1"/>
    </source>
</evidence>
<gene>
    <name evidence="2" type="primary">pdxH</name>
    <name evidence="2" type="ORF">SCFA_620007</name>
</gene>
<dbReference type="InterPro" id="IPR011576">
    <property type="entry name" value="Pyridox_Oxase_N"/>
</dbReference>
<dbReference type="PANTHER" id="PTHR34818:SF1">
    <property type="entry name" value="PROTEIN BLI-3"/>
    <property type="match status" value="1"/>
</dbReference>
<dbReference type="Pfam" id="PF01243">
    <property type="entry name" value="PNPOx_N"/>
    <property type="match status" value="1"/>
</dbReference>
<dbReference type="InterPro" id="IPR012349">
    <property type="entry name" value="Split_barrel_FMN-bd"/>
</dbReference>
<dbReference type="Gene3D" id="2.30.110.10">
    <property type="entry name" value="Electron Transport, Fmn-binding Protein, Chain A"/>
    <property type="match status" value="1"/>
</dbReference>
<dbReference type="EC" id="1.4.3.5" evidence="2"/>
<dbReference type="GO" id="GO:0004733">
    <property type="term" value="F:pyridoxamine phosphate oxidase activity"/>
    <property type="evidence" value="ECO:0007669"/>
    <property type="project" value="UniProtKB-EC"/>
</dbReference>
<feature type="domain" description="Pyridoxamine 5'-phosphate oxidase N-terminal" evidence="1">
    <location>
        <begin position="5"/>
        <end position="95"/>
    </location>
</feature>
<evidence type="ECO:0000259" key="1">
    <source>
        <dbReference type="Pfam" id="PF01243"/>
    </source>
</evidence>
<dbReference type="InterPro" id="IPR052917">
    <property type="entry name" value="Stress-Dev_Protein"/>
</dbReference>